<dbReference type="EMBL" id="JACCBH010000001">
    <property type="protein sequence ID" value="NYD54908.1"/>
    <property type="molecule type" value="Genomic_DNA"/>
</dbReference>
<dbReference type="Proteomes" id="UP000552045">
    <property type="component" value="Unassembled WGS sequence"/>
</dbReference>
<accession>A0A7Y9JNU1</accession>
<evidence type="ECO:0000256" key="2">
    <source>
        <dbReference type="ARBA" id="ARBA00022723"/>
    </source>
</evidence>
<sequence>MSSTETDGREWVRFRHGDFNCLVVSDGIIELGPARTTFPGAEPEAIDALLRDFYLPTDRVLLNINILLVDTGDELVMFDSGVGPSPDWGRRKFGPDAGRLLHNLRAAGVDPADITSIAITHGHPDHAWGLVDDEGDPLFPRATIHMSRVDHEFFTDEERFAGAADAMARDRFGGARRNLLPYSERLHLLEDGGVVVSGIVAMSTPGHTPGHFVYAIESRGETLINWGDLCHHEILLLQHPEWQFIMDGDGSQAIEQRMRILELVDENHYAVLGCHFPFPGLGHIVRHKSGYLWQPTDTARRRVELARATE</sequence>
<dbReference type="RefSeq" id="WP_218844518.1">
    <property type="nucleotide sequence ID" value="NZ_BAABLC010000002.1"/>
</dbReference>
<comment type="caution">
    <text evidence="6">The sequence shown here is derived from an EMBL/GenBank/DDBJ whole genome shotgun (WGS) entry which is preliminary data.</text>
</comment>
<evidence type="ECO:0000256" key="4">
    <source>
        <dbReference type="ARBA" id="ARBA00022833"/>
    </source>
</evidence>
<dbReference type="SMART" id="SM00849">
    <property type="entry name" value="Lactamase_B"/>
    <property type="match status" value="1"/>
</dbReference>
<dbReference type="InterPro" id="IPR051013">
    <property type="entry name" value="MBL_superfamily_lactonases"/>
</dbReference>
<dbReference type="GO" id="GO:0046872">
    <property type="term" value="F:metal ion binding"/>
    <property type="evidence" value="ECO:0007669"/>
    <property type="project" value="UniProtKB-KW"/>
</dbReference>
<dbReference type="CDD" id="cd07720">
    <property type="entry name" value="OPHC2-like_MBL-fold"/>
    <property type="match status" value="1"/>
</dbReference>
<proteinExistence type="inferred from homology"/>
<dbReference type="InterPro" id="IPR036866">
    <property type="entry name" value="RibonucZ/Hydroxyglut_hydro"/>
</dbReference>
<name>A0A7Y9JNU1_9MICO</name>
<evidence type="ECO:0000256" key="3">
    <source>
        <dbReference type="ARBA" id="ARBA00022801"/>
    </source>
</evidence>
<keyword evidence="4" id="KW-0862">Zinc</keyword>
<protein>
    <submittedName>
        <fullName evidence="6">Glyoxylase-like metal-dependent hydrolase (Beta-lactamase superfamily II)</fullName>
    </submittedName>
</protein>
<evidence type="ECO:0000256" key="1">
    <source>
        <dbReference type="ARBA" id="ARBA00007749"/>
    </source>
</evidence>
<dbReference type="GO" id="GO:0016787">
    <property type="term" value="F:hydrolase activity"/>
    <property type="evidence" value="ECO:0007669"/>
    <property type="project" value="UniProtKB-KW"/>
</dbReference>
<dbReference type="InterPro" id="IPR001279">
    <property type="entry name" value="Metallo-B-lactamas"/>
</dbReference>
<gene>
    <name evidence="6" type="ORF">BKA02_001963</name>
</gene>
<keyword evidence="3 6" id="KW-0378">Hydrolase</keyword>
<dbReference type="Pfam" id="PF00753">
    <property type="entry name" value="Lactamase_B"/>
    <property type="match status" value="1"/>
</dbReference>
<keyword evidence="2" id="KW-0479">Metal-binding</keyword>
<dbReference type="PANTHER" id="PTHR42978:SF6">
    <property type="entry name" value="QUORUM-QUENCHING LACTONASE YTNP-RELATED"/>
    <property type="match status" value="1"/>
</dbReference>
<dbReference type="PANTHER" id="PTHR42978">
    <property type="entry name" value="QUORUM-QUENCHING LACTONASE YTNP-RELATED-RELATED"/>
    <property type="match status" value="1"/>
</dbReference>
<reference evidence="6 7" key="1">
    <citation type="submission" date="2020-07" db="EMBL/GenBank/DDBJ databases">
        <title>Sequencing the genomes of 1000 actinobacteria strains.</title>
        <authorList>
            <person name="Klenk H.-P."/>
        </authorList>
    </citation>
    <scope>NUCLEOTIDE SEQUENCE [LARGE SCALE GENOMIC DNA]</scope>
    <source>
        <strain evidence="6 7">DSM 22185</strain>
    </source>
</reference>
<dbReference type="Gene3D" id="3.60.15.10">
    <property type="entry name" value="Ribonuclease Z/Hydroxyacylglutathione hydrolase-like"/>
    <property type="match status" value="1"/>
</dbReference>
<comment type="similarity">
    <text evidence="1">Belongs to the metallo-beta-lactamase superfamily.</text>
</comment>
<evidence type="ECO:0000259" key="5">
    <source>
        <dbReference type="SMART" id="SM00849"/>
    </source>
</evidence>
<dbReference type="AlphaFoldDB" id="A0A7Y9JNU1"/>
<evidence type="ECO:0000313" key="7">
    <source>
        <dbReference type="Proteomes" id="UP000552045"/>
    </source>
</evidence>
<feature type="domain" description="Metallo-beta-lactamase" evidence="5">
    <location>
        <begin position="63"/>
        <end position="275"/>
    </location>
</feature>
<dbReference type="SUPFAM" id="SSF56281">
    <property type="entry name" value="Metallo-hydrolase/oxidoreductase"/>
    <property type="match status" value="1"/>
</dbReference>
<organism evidence="6 7">
    <name type="scientific">Microbacterium pseudoresistens</name>
    <dbReference type="NCBI Taxonomy" id="640634"/>
    <lineage>
        <taxon>Bacteria</taxon>
        <taxon>Bacillati</taxon>
        <taxon>Actinomycetota</taxon>
        <taxon>Actinomycetes</taxon>
        <taxon>Micrococcales</taxon>
        <taxon>Microbacteriaceae</taxon>
        <taxon>Microbacterium</taxon>
    </lineage>
</organism>
<evidence type="ECO:0000313" key="6">
    <source>
        <dbReference type="EMBL" id="NYD54908.1"/>
    </source>
</evidence>
<keyword evidence="7" id="KW-1185">Reference proteome</keyword>